<gene>
    <name evidence="4" type="ORF">GCM10017584_27210</name>
</gene>
<evidence type="ECO:0000256" key="2">
    <source>
        <dbReference type="ARBA" id="ARBA00023277"/>
    </source>
</evidence>
<sequence length="266" mass="28627">MTFKIAAQESTLVGDTLEEKFAFAQSVGFDGIELSGQGDGVFGARVDELRRARAAGVVMPSAVVHMDHFIGDFDNERRNDAVGQLKVLLSTIVEAGGNGIVTPHAFGLFSRALPPFTPPQSDEKTRDDFLAALSEVADHAASVGAVAYLEPLNRFEDFVVNTLADSAWYVKQIDSPGLAVIADTFHMSIEEADIAASLREHGDLIKHVQLGDSNRLEPGAGHYDWDETLDTLEEIGYDGWLAMECGLSGPSADVLPGVARLLKRQG</sequence>
<keyword evidence="5" id="KW-1185">Reference proteome</keyword>
<reference evidence="4" key="2">
    <citation type="submission" date="2023-01" db="EMBL/GenBank/DDBJ databases">
        <authorList>
            <person name="Sun Q."/>
            <person name="Evtushenko L."/>
        </authorList>
    </citation>
    <scope>NUCLEOTIDE SEQUENCE</scope>
    <source>
        <strain evidence="4">VKM Ac-1401</strain>
    </source>
</reference>
<dbReference type="InterPro" id="IPR050417">
    <property type="entry name" value="Sugar_Epim/Isomerase"/>
</dbReference>
<comment type="caution">
    <text evidence="4">The sequence shown here is derived from an EMBL/GenBank/DDBJ whole genome shotgun (WGS) entry which is preliminary data.</text>
</comment>
<accession>A0A9W6M0W1</accession>
<dbReference type="SUPFAM" id="SSF51658">
    <property type="entry name" value="Xylose isomerase-like"/>
    <property type="match status" value="1"/>
</dbReference>
<organism evidence="4 5">
    <name type="scientific">Leifsonia poae</name>
    <dbReference type="NCBI Taxonomy" id="110933"/>
    <lineage>
        <taxon>Bacteria</taxon>
        <taxon>Bacillati</taxon>
        <taxon>Actinomycetota</taxon>
        <taxon>Actinomycetes</taxon>
        <taxon>Micrococcales</taxon>
        <taxon>Microbacteriaceae</taxon>
        <taxon>Leifsonia</taxon>
    </lineage>
</organism>
<protein>
    <submittedName>
        <fullName evidence="4">Xylose isomerase</fullName>
    </submittedName>
</protein>
<dbReference type="InterPro" id="IPR036237">
    <property type="entry name" value="Xyl_isomerase-like_sf"/>
</dbReference>
<dbReference type="AlphaFoldDB" id="A0A9W6M0W1"/>
<evidence type="ECO:0000259" key="3">
    <source>
        <dbReference type="Pfam" id="PF01261"/>
    </source>
</evidence>
<dbReference type="InterPro" id="IPR013022">
    <property type="entry name" value="Xyl_isomerase-like_TIM-brl"/>
</dbReference>
<reference evidence="4" key="1">
    <citation type="journal article" date="2014" name="Int. J. Syst. Evol. Microbiol.">
        <title>Complete genome sequence of Corynebacterium casei LMG S-19264T (=DSM 44701T), isolated from a smear-ripened cheese.</title>
        <authorList>
            <consortium name="US DOE Joint Genome Institute (JGI-PGF)"/>
            <person name="Walter F."/>
            <person name="Albersmeier A."/>
            <person name="Kalinowski J."/>
            <person name="Ruckert C."/>
        </authorList>
    </citation>
    <scope>NUCLEOTIDE SEQUENCE</scope>
    <source>
        <strain evidence="4">VKM Ac-1401</strain>
    </source>
</reference>
<evidence type="ECO:0000256" key="1">
    <source>
        <dbReference type="ARBA" id="ARBA00023235"/>
    </source>
</evidence>
<dbReference type="PANTHER" id="PTHR43489">
    <property type="entry name" value="ISOMERASE"/>
    <property type="match status" value="1"/>
</dbReference>
<evidence type="ECO:0000313" key="4">
    <source>
        <dbReference type="EMBL" id="GLJ77147.1"/>
    </source>
</evidence>
<dbReference type="EMBL" id="BSEN01000013">
    <property type="protein sequence ID" value="GLJ77147.1"/>
    <property type="molecule type" value="Genomic_DNA"/>
</dbReference>
<proteinExistence type="predicted"/>
<dbReference type="GO" id="GO:0016853">
    <property type="term" value="F:isomerase activity"/>
    <property type="evidence" value="ECO:0007669"/>
    <property type="project" value="UniProtKB-KW"/>
</dbReference>
<keyword evidence="1 4" id="KW-0413">Isomerase</keyword>
<dbReference type="RefSeq" id="WP_271177796.1">
    <property type="nucleotide sequence ID" value="NZ_BAAAJO010000004.1"/>
</dbReference>
<keyword evidence="2" id="KW-0119">Carbohydrate metabolism</keyword>
<dbReference type="Gene3D" id="3.20.20.150">
    <property type="entry name" value="Divalent-metal-dependent TIM barrel enzymes"/>
    <property type="match status" value="1"/>
</dbReference>
<feature type="domain" description="Xylose isomerase-like TIM barrel" evidence="3">
    <location>
        <begin position="21"/>
        <end position="252"/>
    </location>
</feature>
<dbReference type="Pfam" id="PF01261">
    <property type="entry name" value="AP_endonuc_2"/>
    <property type="match status" value="1"/>
</dbReference>
<name>A0A9W6M0W1_9MICO</name>
<dbReference type="Proteomes" id="UP001142372">
    <property type="component" value="Unassembled WGS sequence"/>
</dbReference>
<dbReference type="PANTHER" id="PTHR43489:SF7">
    <property type="entry name" value="3-DEHYDRO-D-GULOSIDE 4-EPIMERASE-RELATED"/>
    <property type="match status" value="1"/>
</dbReference>
<evidence type="ECO:0000313" key="5">
    <source>
        <dbReference type="Proteomes" id="UP001142372"/>
    </source>
</evidence>